<reference evidence="2 3" key="1">
    <citation type="submission" date="2020-05" db="EMBL/GenBank/DDBJ databases">
        <title>Genome sequence of Kribbella sandramycini ATCC 39419.</title>
        <authorList>
            <person name="Maclea K.S."/>
            <person name="Fair J.L."/>
        </authorList>
    </citation>
    <scope>NUCLEOTIDE SEQUENCE [LARGE SCALE GENOMIC DNA]</scope>
    <source>
        <strain evidence="2 3">ATCC 39419</strain>
    </source>
</reference>
<dbReference type="Proteomes" id="UP000553957">
    <property type="component" value="Unassembled WGS sequence"/>
</dbReference>
<evidence type="ECO:0008006" key="5">
    <source>
        <dbReference type="Google" id="ProtNLM"/>
    </source>
</evidence>
<name>A0A7Y4L6X0_9ACTN</name>
<comment type="caution">
    <text evidence="2">The sequence shown here is derived from an EMBL/GenBank/DDBJ whole genome shotgun (WGS) entry which is preliminary data.</text>
</comment>
<protein>
    <recommendedName>
        <fullName evidence="5">Resolvase-like protein</fullName>
    </recommendedName>
</protein>
<keyword evidence="3" id="KW-1185">Reference proteome</keyword>
<evidence type="ECO:0000313" key="4">
    <source>
        <dbReference type="Proteomes" id="UP000553957"/>
    </source>
</evidence>
<dbReference type="Proteomes" id="UP000534306">
    <property type="component" value="Unassembled WGS sequence"/>
</dbReference>
<dbReference type="RefSeq" id="WP_171678786.1">
    <property type="nucleotide sequence ID" value="NZ_BAAAGT010000004.1"/>
</dbReference>
<dbReference type="EMBL" id="JABJRC010000013">
    <property type="protein sequence ID" value="NOL45488.1"/>
    <property type="molecule type" value="Genomic_DNA"/>
</dbReference>
<organism evidence="2 3">
    <name type="scientific">Kribbella sandramycini</name>
    <dbReference type="NCBI Taxonomy" id="60450"/>
    <lineage>
        <taxon>Bacteria</taxon>
        <taxon>Bacillati</taxon>
        <taxon>Actinomycetota</taxon>
        <taxon>Actinomycetes</taxon>
        <taxon>Propionibacteriales</taxon>
        <taxon>Kribbellaceae</taxon>
        <taxon>Kribbella</taxon>
    </lineage>
</organism>
<reference evidence="1 4" key="2">
    <citation type="submission" date="2020-08" db="EMBL/GenBank/DDBJ databases">
        <title>Sequencing the genomes of 1000 actinobacteria strains.</title>
        <authorList>
            <person name="Klenk H.-P."/>
        </authorList>
    </citation>
    <scope>NUCLEOTIDE SEQUENCE [LARGE SCALE GENOMIC DNA]</scope>
    <source>
        <strain evidence="1 4">DSM 15626</strain>
    </source>
</reference>
<accession>A0A7Y4L6X0</accession>
<evidence type="ECO:0000313" key="1">
    <source>
        <dbReference type="EMBL" id="MBB6566701.1"/>
    </source>
</evidence>
<evidence type="ECO:0000313" key="3">
    <source>
        <dbReference type="Proteomes" id="UP000534306"/>
    </source>
</evidence>
<dbReference type="AlphaFoldDB" id="A0A7Y4L6X0"/>
<gene>
    <name evidence="1" type="ORF">HNR71_002338</name>
    <name evidence="2" type="ORF">HPO96_35100</name>
</gene>
<proteinExistence type="predicted"/>
<sequence>MSNVILLRPLVLGYARLSPFAGHSQHTMVEAQLSSWANEARMQLGTIYFERTGSPPHFEHDDDAPAFTDLTLAIERSGASGVVVPSLDAFGNHQDARIAELEEDLEVILYVVSVHDPRD</sequence>
<evidence type="ECO:0000313" key="2">
    <source>
        <dbReference type="EMBL" id="NOL45488.1"/>
    </source>
</evidence>
<dbReference type="EMBL" id="JACHKF010000001">
    <property type="protein sequence ID" value="MBB6566701.1"/>
    <property type="molecule type" value="Genomic_DNA"/>
</dbReference>